<dbReference type="InterPro" id="IPR036236">
    <property type="entry name" value="Znf_C2H2_sf"/>
</dbReference>
<dbReference type="GeneID" id="106744134"/>
<dbReference type="Pfam" id="PF13894">
    <property type="entry name" value="zf-C2H2_4"/>
    <property type="match status" value="1"/>
</dbReference>
<dbReference type="GO" id="GO:0032502">
    <property type="term" value="P:developmental process"/>
    <property type="evidence" value="ECO:0007669"/>
    <property type="project" value="UniProtKB-ARBA"/>
</dbReference>
<dbReference type="FunFam" id="3.30.160.60:FF:000016">
    <property type="entry name" value="zinc finger protein 37 homolog"/>
    <property type="match status" value="1"/>
</dbReference>
<feature type="compositionally biased region" description="Polar residues" evidence="8">
    <location>
        <begin position="139"/>
        <end position="149"/>
    </location>
</feature>
<protein>
    <submittedName>
        <fullName evidence="11">Zinc finger protein ZFP69-like</fullName>
    </submittedName>
</protein>
<keyword evidence="2" id="KW-0677">Repeat</keyword>
<dbReference type="RefSeq" id="XP_014474093.1">
    <property type="nucleotide sequence ID" value="XM_014618607.1"/>
</dbReference>
<evidence type="ECO:0000256" key="3">
    <source>
        <dbReference type="ARBA" id="ARBA00022771"/>
    </source>
</evidence>
<dbReference type="PANTHER" id="PTHR24388:SF104">
    <property type="entry name" value="AT-RICH BINDING PROTEIN-RELATED"/>
    <property type="match status" value="1"/>
</dbReference>
<dbReference type="Gene3D" id="3.30.160.60">
    <property type="entry name" value="Classic Zinc Finger"/>
    <property type="match status" value="6"/>
</dbReference>
<feature type="domain" description="C2H2-type" evidence="9">
    <location>
        <begin position="507"/>
        <end position="534"/>
    </location>
</feature>
<dbReference type="Proteomes" id="UP000515204">
    <property type="component" value="Unplaced"/>
</dbReference>
<feature type="compositionally biased region" description="Basic and acidic residues" evidence="8">
    <location>
        <begin position="211"/>
        <end position="221"/>
    </location>
</feature>
<dbReference type="OrthoDB" id="7534346at2759"/>
<feature type="compositionally biased region" description="Basic and acidic residues" evidence="8">
    <location>
        <begin position="60"/>
        <end position="70"/>
    </location>
</feature>
<dbReference type="GO" id="GO:0008270">
    <property type="term" value="F:zinc ion binding"/>
    <property type="evidence" value="ECO:0007669"/>
    <property type="project" value="UniProtKB-KW"/>
</dbReference>
<feature type="region of interest" description="Disordered" evidence="8">
    <location>
        <begin position="109"/>
        <end position="149"/>
    </location>
</feature>
<evidence type="ECO:0000259" key="9">
    <source>
        <dbReference type="PROSITE" id="PS50157"/>
    </source>
</evidence>
<name>A0A6P3X713_DINQU</name>
<organism evidence="10 11">
    <name type="scientific">Dinoponera quadriceps</name>
    <name type="common">South American ant</name>
    <dbReference type="NCBI Taxonomy" id="609295"/>
    <lineage>
        <taxon>Eukaryota</taxon>
        <taxon>Metazoa</taxon>
        <taxon>Ecdysozoa</taxon>
        <taxon>Arthropoda</taxon>
        <taxon>Hexapoda</taxon>
        <taxon>Insecta</taxon>
        <taxon>Pterygota</taxon>
        <taxon>Neoptera</taxon>
        <taxon>Endopterygota</taxon>
        <taxon>Hymenoptera</taxon>
        <taxon>Apocrita</taxon>
        <taxon>Aculeata</taxon>
        <taxon>Formicoidea</taxon>
        <taxon>Formicidae</taxon>
        <taxon>Ponerinae</taxon>
        <taxon>Ponerini</taxon>
        <taxon>Dinoponera</taxon>
    </lineage>
</organism>
<evidence type="ECO:0000256" key="1">
    <source>
        <dbReference type="ARBA" id="ARBA00022723"/>
    </source>
</evidence>
<evidence type="ECO:0000256" key="6">
    <source>
        <dbReference type="ARBA" id="ARBA00037948"/>
    </source>
</evidence>
<dbReference type="Pfam" id="PF13912">
    <property type="entry name" value="zf-C2H2_6"/>
    <property type="match status" value="1"/>
</dbReference>
<accession>A0A6P3X713</accession>
<dbReference type="GO" id="GO:0000981">
    <property type="term" value="F:DNA-binding transcription factor activity, RNA polymerase II-specific"/>
    <property type="evidence" value="ECO:0007669"/>
    <property type="project" value="TreeGrafter"/>
</dbReference>
<evidence type="ECO:0000256" key="4">
    <source>
        <dbReference type="ARBA" id="ARBA00022833"/>
    </source>
</evidence>
<dbReference type="SMART" id="SM00355">
    <property type="entry name" value="ZnF_C2H2"/>
    <property type="match status" value="10"/>
</dbReference>
<feature type="domain" description="C2H2-type" evidence="9">
    <location>
        <begin position="397"/>
        <end position="424"/>
    </location>
</feature>
<keyword evidence="4" id="KW-0862">Zinc</keyword>
<feature type="region of interest" description="Disordered" evidence="8">
    <location>
        <begin position="1"/>
        <end position="90"/>
    </location>
</feature>
<dbReference type="InterPro" id="IPR050527">
    <property type="entry name" value="Snail/Krueppel_Znf"/>
</dbReference>
<evidence type="ECO:0000313" key="10">
    <source>
        <dbReference type="Proteomes" id="UP000515204"/>
    </source>
</evidence>
<feature type="compositionally biased region" description="Basic residues" evidence="8">
    <location>
        <begin position="42"/>
        <end position="59"/>
    </location>
</feature>
<dbReference type="PROSITE" id="PS50157">
    <property type="entry name" value="ZINC_FINGER_C2H2_2"/>
    <property type="match status" value="7"/>
</dbReference>
<dbReference type="PROSITE" id="PS00028">
    <property type="entry name" value="ZINC_FINGER_C2H2_1"/>
    <property type="match status" value="7"/>
</dbReference>
<dbReference type="KEGG" id="dqu:106744134"/>
<evidence type="ECO:0000256" key="5">
    <source>
        <dbReference type="ARBA" id="ARBA00023242"/>
    </source>
</evidence>
<keyword evidence="1" id="KW-0479">Metal-binding</keyword>
<feature type="compositionally biased region" description="Basic and acidic residues" evidence="8">
    <location>
        <begin position="19"/>
        <end position="31"/>
    </location>
</feature>
<dbReference type="PANTHER" id="PTHR24388">
    <property type="entry name" value="ZINC FINGER PROTEIN"/>
    <property type="match status" value="1"/>
</dbReference>
<dbReference type="AlphaFoldDB" id="A0A6P3X713"/>
<evidence type="ECO:0000256" key="7">
    <source>
        <dbReference type="PROSITE-ProRule" id="PRU00042"/>
    </source>
</evidence>
<reference evidence="11" key="1">
    <citation type="submission" date="2025-08" db="UniProtKB">
        <authorList>
            <consortium name="RefSeq"/>
        </authorList>
    </citation>
    <scope>IDENTIFICATION</scope>
</reference>
<dbReference type="Pfam" id="PF00096">
    <property type="entry name" value="zf-C2H2"/>
    <property type="match status" value="1"/>
</dbReference>
<dbReference type="GO" id="GO:0000978">
    <property type="term" value="F:RNA polymerase II cis-regulatory region sequence-specific DNA binding"/>
    <property type="evidence" value="ECO:0007669"/>
    <property type="project" value="TreeGrafter"/>
</dbReference>
<feature type="domain" description="C2H2-type" evidence="9">
    <location>
        <begin position="341"/>
        <end position="368"/>
    </location>
</feature>
<dbReference type="InterPro" id="IPR013087">
    <property type="entry name" value="Znf_C2H2_type"/>
</dbReference>
<keyword evidence="3 7" id="KW-0863">Zinc-finger</keyword>
<dbReference type="FunFam" id="3.30.160.60:FF:000202">
    <property type="entry name" value="Zinc finger protein 574"/>
    <property type="match status" value="1"/>
</dbReference>
<sequence length="585" mass="67063">MEAVTNQRNDARIEEEEKNEDKNEAEMEANKENTVPIVKNSKNSKRIGKNRSRQRRVKKREKDTPLKEQVENIVTTDALDQKEQSSDASNIAAVSPICKSQVISVKQENIHSEETSSQSRKSVGTASKSDESLVRIPIENSQSSDSSAYQETEVEALCVVITGDEVESKVNGKSDSILTQTTDINSNGVSFMKTDGEAETAVTLPSQEDPLVSKKSDEEARTSVQNKASCVSKKNRSERRSSNKISELMTEEQKRLIESSYRINSSLMKCDLKNKMTVLGKEKIKCNICEMNYSRPDKCKVHIMAHLEIKPYECVKCNYTTVTVSNIRAHIRKSHLKLKPYVCDQCDKRFGSMVLLQEHVYSHTGERPFKCEICGLSYTSRQGLNYHCKTHKTNKDIKCDICPKMFKSPARKRAHMHIHNKENMIQCTICKSYLSNQTSVDIHMKKVHSQKYVCDICNKEMLSKKDLYNHKNVHMKAKYKCTICFKYYKSRHILNEHILKHEGIRKYRCNDCGKTFAQQSHLAAHSATHSKIRFPCIGCEKQFNRRDNMKAHTKRCQLFLQKSDTFVLGIHDKLSNVRTEHNATR</sequence>
<feature type="domain" description="C2H2-type" evidence="9">
    <location>
        <begin position="452"/>
        <end position="479"/>
    </location>
</feature>
<proteinExistence type="inferred from homology"/>
<feature type="domain" description="C2H2-type" evidence="9">
    <location>
        <begin position="479"/>
        <end position="506"/>
    </location>
</feature>
<gene>
    <name evidence="11" type="primary">LOC106744134</name>
</gene>
<keyword evidence="10" id="KW-1185">Reference proteome</keyword>
<evidence type="ECO:0000256" key="2">
    <source>
        <dbReference type="ARBA" id="ARBA00022737"/>
    </source>
</evidence>
<keyword evidence="5" id="KW-0539">Nucleus</keyword>
<dbReference type="SUPFAM" id="SSF57667">
    <property type="entry name" value="beta-beta-alpha zinc fingers"/>
    <property type="match status" value="5"/>
</dbReference>
<feature type="domain" description="C2H2-type" evidence="9">
    <location>
        <begin position="369"/>
        <end position="396"/>
    </location>
</feature>
<evidence type="ECO:0000313" key="11">
    <source>
        <dbReference type="RefSeq" id="XP_014474093.1"/>
    </source>
</evidence>
<feature type="region of interest" description="Disordered" evidence="8">
    <location>
        <begin position="205"/>
        <end position="247"/>
    </location>
</feature>
<feature type="compositionally biased region" description="Polar residues" evidence="8">
    <location>
        <begin position="115"/>
        <end position="127"/>
    </location>
</feature>
<comment type="similarity">
    <text evidence="6">Belongs to the snail C2H2-type zinc-finger protein family.</text>
</comment>
<evidence type="ECO:0000256" key="8">
    <source>
        <dbReference type="SAM" id="MobiDB-lite"/>
    </source>
</evidence>
<feature type="domain" description="C2H2-type" evidence="9">
    <location>
        <begin position="312"/>
        <end position="340"/>
    </location>
</feature>